<comment type="caution">
    <text evidence="4">The sequence shown here is derived from an EMBL/GenBank/DDBJ whole genome shotgun (WGS) entry which is preliminary data.</text>
</comment>
<proteinExistence type="predicted"/>
<dbReference type="GO" id="GO:0016832">
    <property type="term" value="F:aldehyde-lyase activity"/>
    <property type="evidence" value="ECO:0007669"/>
    <property type="project" value="TreeGrafter"/>
</dbReference>
<sequence>MPRMPSDPLRLQREQLATACRDAAAAGLAPLASGNASLRLPEGILITVSGARFATMEPDQLILVDQTGRPLEPGPAASSETPLHLAVYARRPDVGAVMHTHGARAVALSAMRTQVPALHYYCADLGGPPSMAPYRPYGTEELAQVTVAALEERHAVVMTHHGSLTVASGLAKALDRAELLEWLCEVSLLALAAGTPAELDDAQVAASVQRAARPAGGTR</sequence>
<reference evidence="4 5" key="1">
    <citation type="submission" date="2018-10" db="EMBL/GenBank/DDBJ databases">
        <title>Marmoricola sp. 4Q3S-7 whole genome shotgun sequence.</title>
        <authorList>
            <person name="Li F."/>
        </authorList>
    </citation>
    <scope>NUCLEOTIDE SEQUENCE [LARGE SCALE GENOMIC DNA]</scope>
    <source>
        <strain evidence="4 5">4Q3S-7</strain>
    </source>
</reference>
<dbReference type="InterPro" id="IPR036409">
    <property type="entry name" value="Aldolase_II/adducin_N_sf"/>
</dbReference>
<dbReference type="GO" id="GO:0005829">
    <property type="term" value="C:cytosol"/>
    <property type="evidence" value="ECO:0007669"/>
    <property type="project" value="TreeGrafter"/>
</dbReference>
<dbReference type="InterPro" id="IPR001303">
    <property type="entry name" value="Aldolase_II/adducin_N"/>
</dbReference>
<keyword evidence="5" id="KW-1185">Reference proteome</keyword>
<dbReference type="Gene3D" id="3.40.225.10">
    <property type="entry name" value="Class II aldolase/adducin N-terminal domain"/>
    <property type="match status" value="1"/>
</dbReference>
<organism evidence="4 5">
    <name type="scientific">Nocardioides mangrovicus</name>
    <dbReference type="NCBI Taxonomy" id="2478913"/>
    <lineage>
        <taxon>Bacteria</taxon>
        <taxon>Bacillati</taxon>
        <taxon>Actinomycetota</taxon>
        <taxon>Actinomycetes</taxon>
        <taxon>Propionibacteriales</taxon>
        <taxon>Nocardioidaceae</taxon>
        <taxon>Nocardioides</taxon>
    </lineage>
</organism>
<evidence type="ECO:0000259" key="3">
    <source>
        <dbReference type="SMART" id="SM01007"/>
    </source>
</evidence>
<feature type="domain" description="Class II aldolase/adducin N-terminal" evidence="3">
    <location>
        <begin position="14"/>
        <end position="188"/>
    </location>
</feature>
<dbReference type="InterPro" id="IPR050197">
    <property type="entry name" value="Aldolase_class_II_sugar_metab"/>
</dbReference>
<gene>
    <name evidence="4" type="ORF">D9V37_04560</name>
</gene>
<evidence type="ECO:0000313" key="4">
    <source>
        <dbReference type="EMBL" id="RLV50331.1"/>
    </source>
</evidence>
<dbReference type="PANTHER" id="PTHR22789">
    <property type="entry name" value="FUCULOSE PHOSPHATE ALDOLASE"/>
    <property type="match status" value="1"/>
</dbReference>
<evidence type="ECO:0000256" key="2">
    <source>
        <dbReference type="ARBA" id="ARBA00023239"/>
    </source>
</evidence>
<dbReference type="PANTHER" id="PTHR22789:SF0">
    <property type="entry name" value="3-OXO-TETRONATE 4-PHOSPHATE DECARBOXYLASE-RELATED"/>
    <property type="match status" value="1"/>
</dbReference>
<dbReference type="EMBL" id="RDBE01000002">
    <property type="protein sequence ID" value="RLV50331.1"/>
    <property type="molecule type" value="Genomic_DNA"/>
</dbReference>
<name>A0A3L8P574_9ACTN</name>
<dbReference type="Proteomes" id="UP000281708">
    <property type="component" value="Unassembled WGS sequence"/>
</dbReference>
<dbReference type="Pfam" id="PF00596">
    <property type="entry name" value="Aldolase_II"/>
    <property type="match status" value="1"/>
</dbReference>
<evidence type="ECO:0000313" key="5">
    <source>
        <dbReference type="Proteomes" id="UP000281708"/>
    </source>
</evidence>
<dbReference type="SUPFAM" id="SSF53639">
    <property type="entry name" value="AraD/HMP-PK domain-like"/>
    <property type="match status" value="1"/>
</dbReference>
<dbReference type="SMART" id="SM01007">
    <property type="entry name" value="Aldolase_II"/>
    <property type="match status" value="1"/>
</dbReference>
<protein>
    <submittedName>
        <fullName evidence="4">Class II aldolase/adducin family protein</fullName>
    </submittedName>
</protein>
<accession>A0A3L8P574</accession>
<dbReference type="GO" id="GO:0019323">
    <property type="term" value="P:pentose catabolic process"/>
    <property type="evidence" value="ECO:0007669"/>
    <property type="project" value="TreeGrafter"/>
</dbReference>
<keyword evidence="1" id="KW-0479">Metal-binding</keyword>
<keyword evidence="2" id="KW-0456">Lyase</keyword>
<evidence type="ECO:0000256" key="1">
    <source>
        <dbReference type="ARBA" id="ARBA00022723"/>
    </source>
</evidence>
<dbReference type="AlphaFoldDB" id="A0A3L8P574"/>
<dbReference type="GO" id="GO:0046872">
    <property type="term" value="F:metal ion binding"/>
    <property type="evidence" value="ECO:0007669"/>
    <property type="project" value="UniProtKB-KW"/>
</dbReference>